<feature type="compositionally biased region" description="Pro residues" evidence="1">
    <location>
        <begin position="56"/>
        <end position="68"/>
    </location>
</feature>
<organism evidence="2 3">
    <name type="scientific">Guyparkeria halophila</name>
    <dbReference type="NCBI Taxonomy" id="47960"/>
    <lineage>
        <taxon>Bacteria</taxon>
        <taxon>Pseudomonadati</taxon>
        <taxon>Pseudomonadota</taxon>
        <taxon>Gammaproteobacteria</taxon>
        <taxon>Chromatiales</taxon>
        <taxon>Thioalkalibacteraceae</taxon>
        <taxon>Guyparkeria</taxon>
    </lineage>
</organism>
<name>A0ABZ0YZZ6_9GAMM</name>
<keyword evidence="3" id="KW-1185">Reference proteome</keyword>
<sequence length="182" mass="19034">MALRVDREAALGWLGIEGFRPSGRVRPAQRRLAGESDVPTADGPVEPQGERQNQPPNGPQNGPPPAPIDIPVDTSADRASPVPDGAGDEPRREAPVVEAAAAPVERADEVLPDRVCLAADSPHRALAEAIAQVAGLACETGEGGDIVTVRGETWELASLAGDGAAKRRLWRALTARGRRARG</sequence>
<evidence type="ECO:0000256" key="1">
    <source>
        <dbReference type="SAM" id="MobiDB-lite"/>
    </source>
</evidence>
<dbReference type="Proteomes" id="UP001327459">
    <property type="component" value="Chromosome"/>
</dbReference>
<protein>
    <submittedName>
        <fullName evidence="2">Uncharacterized protein</fullName>
    </submittedName>
</protein>
<dbReference type="RefSeq" id="WP_322521894.1">
    <property type="nucleotide sequence ID" value="NZ_CP140153.1"/>
</dbReference>
<evidence type="ECO:0000313" key="2">
    <source>
        <dbReference type="EMBL" id="WQH16909.1"/>
    </source>
</evidence>
<reference evidence="2 3" key="1">
    <citation type="submission" date="2023-11" db="EMBL/GenBank/DDBJ databases">
        <title>MicrobeMod: A computational toolkit for identifying prokaryotic methylation and restriction-modification with nanopore sequencing.</title>
        <authorList>
            <person name="Crits-Christoph A."/>
            <person name="Kang S.C."/>
            <person name="Lee H."/>
            <person name="Ostrov N."/>
        </authorList>
    </citation>
    <scope>NUCLEOTIDE SEQUENCE [LARGE SCALE GENOMIC DNA]</scope>
    <source>
        <strain evidence="2 3">ATCC 49870</strain>
    </source>
</reference>
<gene>
    <name evidence="2" type="ORF">SR882_03120</name>
</gene>
<feature type="region of interest" description="Disordered" evidence="1">
    <location>
        <begin position="17"/>
        <end position="105"/>
    </location>
</feature>
<dbReference type="EMBL" id="CP140153">
    <property type="protein sequence ID" value="WQH16909.1"/>
    <property type="molecule type" value="Genomic_DNA"/>
</dbReference>
<proteinExistence type="predicted"/>
<evidence type="ECO:0000313" key="3">
    <source>
        <dbReference type="Proteomes" id="UP001327459"/>
    </source>
</evidence>
<accession>A0ABZ0YZZ6</accession>